<protein>
    <recommendedName>
        <fullName evidence="7">Multidrug resistance protein MdtA-like alpha-helical hairpin domain-containing protein</fullName>
    </recommendedName>
</protein>
<dbReference type="InterPro" id="IPR050739">
    <property type="entry name" value="MFP"/>
</dbReference>
<evidence type="ECO:0000256" key="3">
    <source>
        <dbReference type="ARBA" id="ARBA00022692"/>
    </source>
</evidence>
<accession>A0A2D2Q3S0</accession>
<evidence type="ECO:0000259" key="7">
    <source>
        <dbReference type="Pfam" id="PF25876"/>
    </source>
</evidence>
<evidence type="ECO:0000256" key="4">
    <source>
        <dbReference type="ARBA" id="ARBA00022989"/>
    </source>
</evidence>
<keyword evidence="4" id="KW-1133">Transmembrane helix</keyword>
<keyword evidence="6" id="KW-0175">Coiled coil</keyword>
<organism evidence="8 9">
    <name type="scientific">Parathermosynechococcus lividus PCC 6715</name>
    <dbReference type="NCBI Taxonomy" id="1917166"/>
    <lineage>
        <taxon>Bacteria</taxon>
        <taxon>Bacillati</taxon>
        <taxon>Cyanobacteriota</taxon>
        <taxon>Cyanophyceae</taxon>
        <taxon>Acaryochloridales</taxon>
        <taxon>Thermosynechococcaceae</taxon>
        <taxon>Parathermosynechococcus</taxon>
    </lineage>
</organism>
<name>A0A2D2Q3S0_PARLV</name>
<evidence type="ECO:0000256" key="6">
    <source>
        <dbReference type="SAM" id="Coils"/>
    </source>
</evidence>
<evidence type="ECO:0000256" key="2">
    <source>
        <dbReference type="ARBA" id="ARBA00009477"/>
    </source>
</evidence>
<dbReference type="GO" id="GO:0016020">
    <property type="term" value="C:membrane"/>
    <property type="evidence" value="ECO:0007669"/>
    <property type="project" value="UniProtKB-SubCell"/>
</dbReference>
<dbReference type="PANTHER" id="PTHR30386">
    <property type="entry name" value="MEMBRANE FUSION SUBUNIT OF EMRAB-TOLC MULTIDRUG EFFLUX PUMP"/>
    <property type="match status" value="1"/>
</dbReference>
<proteinExistence type="inferred from homology"/>
<keyword evidence="5" id="KW-0472">Membrane</keyword>
<dbReference type="Gene3D" id="2.40.30.170">
    <property type="match status" value="1"/>
</dbReference>
<gene>
    <name evidence="8" type="ORF">BRW62_10390</name>
</gene>
<reference evidence="9" key="2">
    <citation type="journal article" date="2022" name="Front. Microbiol.">
        <title>Comparative Genomic Analysis Revealed Distinct Molecular Components and Organization of CO2-Concentrating Mechanism in Thermophilic Cyanobacteria.</title>
        <authorList>
            <person name="Tang J."/>
            <person name="Zhou H."/>
            <person name="Yao D."/>
            <person name="Riaz S."/>
            <person name="You D."/>
            <person name="Klepacz-Smolka A."/>
            <person name="Daroch M."/>
        </authorList>
    </citation>
    <scope>NUCLEOTIDE SEQUENCE [LARGE SCALE GENOMIC DNA]</scope>
    <source>
        <strain evidence="9">PCC 6715</strain>
    </source>
</reference>
<feature type="coiled-coil region" evidence="6">
    <location>
        <begin position="10"/>
        <end position="118"/>
    </location>
</feature>
<dbReference type="PANTHER" id="PTHR30386:SF26">
    <property type="entry name" value="TRANSPORT PROTEIN COMB"/>
    <property type="match status" value="1"/>
</dbReference>
<evidence type="ECO:0000256" key="5">
    <source>
        <dbReference type="ARBA" id="ARBA00023136"/>
    </source>
</evidence>
<keyword evidence="9" id="KW-1185">Reference proteome</keyword>
<feature type="coiled-coil region" evidence="6">
    <location>
        <begin position="155"/>
        <end position="196"/>
    </location>
</feature>
<dbReference type="KEGG" id="slw:BRW62_10390"/>
<dbReference type="AlphaFoldDB" id="A0A2D2Q3S0"/>
<evidence type="ECO:0000256" key="1">
    <source>
        <dbReference type="ARBA" id="ARBA00004167"/>
    </source>
</evidence>
<sequence length="327" mass="36484">MTPKDVKTWLQRRRGELGAAKAKLAELESLLASAQADDTHQHHLEVTESDRRLAAAQAELAAARAQLANAKARQELAQINYERFVSLAQQGAVPQSQADAARTELKQSQAQVVNHQRTVDAAARTVEALAAEAQAAQLGLTLRNTRSNYDPRLRLQELKLQIAEQKAAIRGIEAEIAAQQEQLAQAEREVAQRQVVPINTPVAGYVWRVEARQGAFLGKGDLILQVLDCQRRWVDVFLDEKMLRLVHPGTRARIELYGDKWVTLRGRVSSIRSGLGRLNPGDDMVIPIPENYPRQSQVRVELDVSDAWREGNFCYVGYTGKVTFEIN</sequence>
<comment type="subcellular location">
    <subcellularLocation>
        <location evidence="1">Membrane</location>
        <topology evidence="1">Single-pass membrane protein</topology>
    </subcellularLocation>
</comment>
<reference evidence="8 9" key="1">
    <citation type="submission" date="2016-11" db="EMBL/GenBank/DDBJ databases">
        <title>Complete genome sequence of thermophilic cyanobacteria strain Synechococcus sp. PCC6715.</title>
        <authorList>
            <person name="Tang J."/>
            <person name="Daroch M."/>
            <person name="Liang Y."/>
            <person name="Jiang D."/>
            <person name="Shah M."/>
        </authorList>
    </citation>
    <scope>NUCLEOTIDE SEQUENCE [LARGE SCALE GENOMIC DNA]</scope>
    <source>
        <strain evidence="8 9">PCC 6715</strain>
    </source>
</reference>
<dbReference type="EMBL" id="CP018092">
    <property type="protein sequence ID" value="ATS19079.1"/>
    <property type="molecule type" value="Genomic_DNA"/>
</dbReference>
<dbReference type="InterPro" id="IPR058624">
    <property type="entry name" value="MdtA-like_HH"/>
</dbReference>
<dbReference type="Gene3D" id="1.10.287.470">
    <property type="entry name" value="Helix hairpin bin"/>
    <property type="match status" value="1"/>
</dbReference>
<keyword evidence="3" id="KW-0812">Transmembrane</keyword>
<dbReference type="Proteomes" id="UP000231057">
    <property type="component" value="Chromosome"/>
</dbReference>
<evidence type="ECO:0000313" key="8">
    <source>
        <dbReference type="EMBL" id="ATS19079.1"/>
    </source>
</evidence>
<evidence type="ECO:0000313" key="9">
    <source>
        <dbReference type="Proteomes" id="UP000231057"/>
    </source>
</evidence>
<comment type="similarity">
    <text evidence="2">Belongs to the membrane fusion protein (MFP) (TC 8.A.1) family.</text>
</comment>
<dbReference type="Pfam" id="PF25876">
    <property type="entry name" value="HH_MFP_RND"/>
    <property type="match status" value="1"/>
</dbReference>
<feature type="domain" description="Multidrug resistance protein MdtA-like alpha-helical hairpin" evidence="7">
    <location>
        <begin position="60"/>
        <end position="122"/>
    </location>
</feature>